<dbReference type="RefSeq" id="WP_131904014.1">
    <property type="nucleotide sequence ID" value="NZ_BAAAFU010000008.1"/>
</dbReference>
<evidence type="ECO:0000256" key="5">
    <source>
        <dbReference type="ARBA" id="ARBA00022741"/>
    </source>
</evidence>
<keyword evidence="6 7" id="KW-0067">ATP-binding</keyword>
<comment type="caution">
    <text evidence="12">The sequence shown here is derived from an EMBL/GenBank/DDBJ whole genome shotgun (WGS) entry which is preliminary data.</text>
</comment>
<dbReference type="EC" id="6.3.2.9" evidence="7 8"/>
<gene>
    <name evidence="7" type="primary">murD</name>
    <name evidence="12" type="ORF">EV695_0153</name>
</gene>
<evidence type="ECO:0000256" key="7">
    <source>
        <dbReference type="HAMAP-Rule" id="MF_00639"/>
    </source>
</evidence>
<evidence type="ECO:0000256" key="1">
    <source>
        <dbReference type="ARBA" id="ARBA00004496"/>
    </source>
</evidence>
<keyword evidence="13" id="KW-1185">Reference proteome</keyword>
<dbReference type="Gene3D" id="3.90.190.20">
    <property type="entry name" value="Mur ligase, C-terminal domain"/>
    <property type="match status" value="1"/>
</dbReference>
<comment type="function">
    <text evidence="7 8">Cell wall formation. Catalyzes the addition of glutamate to the nucleotide precursor UDP-N-acetylmuramoyl-L-alanine (UMA).</text>
</comment>
<keyword evidence="7 8" id="KW-0573">Peptidoglycan synthesis</keyword>
<evidence type="ECO:0000313" key="12">
    <source>
        <dbReference type="EMBL" id="TCJ88311.1"/>
    </source>
</evidence>
<dbReference type="UniPathway" id="UPA00219"/>
<feature type="binding site" evidence="7">
    <location>
        <begin position="125"/>
        <end position="131"/>
    </location>
    <ligand>
        <name>ATP</name>
        <dbReference type="ChEBI" id="CHEBI:30616"/>
    </ligand>
</feature>
<dbReference type="InterPro" id="IPR013221">
    <property type="entry name" value="Mur_ligase_cen"/>
</dbReference>
<dbReference type="GO" id="GO:0071555">
    <property type="term" value="P:cell wall organization"/>
    <property type="evidence" value="ECO:0007669"/>
    <property type="project" value="UniProtKB-KW"/>
</dbReference>
<evidence type="ECO:0000256" key="3">
    <source>
        <dbReference type="ARBA" id="ARBA00022490"/>
    </source>
</evidence>
<feature type="domain" description="Mur ligase central" evidence="11">
    <location>
        <begin position="123"/>
        <end position="305"/>
    </location>
</feature>
<evidence type="ECO:0000256" key="4">
    <source>
        <dbReference type="ARBA" id="ARBA00022598"/>
    </source>
</evidence>
<dbReference type="EMBL" id="SMFQ01000002">
    <property type="protein sequence ID" value="TCJ88311.1"/>
    <property type="molecule type" value="Genomic_DNA"/>
</dbReference>
<keyword evidence="7 8" id="KW-0131">Cell cycle</keyword>
<reference evidence="12 13" key="1">
    <citation type="submission" date="2019-03" db="EMBL/GenBank/DDBJ databases">
        <title>Genomic Encyclopedia of Type Strains, Phase IV (KMG-IV): sequencing the most valuable type-strain genomes for metagenomic binning, comparative biology and taxonomic classification.</title>
        <authorList>
            <person name="Goeker M."/>
        </authorList>
    </citation>
    <scope>NUCLEOTIDE SEQUENCE [LARGE SCALE GENOMIC DNA]</scope>
    <source>
        <strain evidence="12 13">DSM 24830</strain>
    </source>
</reference>
<protein>
    <recommendedName>
        <fullName evidence="7 8">UDP-N-acetylmuramoylalanine--D-glutamate ligase</fullName>
        <ecNumber evidence="7 8">6.3.2.9</ecNumber>
    </recommendedName>
    <alternativeName>
        <fullName evidence="7">D-glutamic acid-adding enzyme</fullName>
    </alternativeName>
    <alternativeName>
        <fullName evidence="7">UDP-N-acetylmuramoyl-L-alanyl-D-glutamate synthetase</fullName>
    </alternativeName>
</protein>
<evidence type="ECO:0000259" key="10">
    <source>
        <dbReference type="Pfam" id="PF02875"/>
    </source>
</evidence>
<comment type="similarity">
    <text evidence="7">Belongs to the MurCDEF family.</text>
</comment>
<dbReference type="GO" id="GO:0051301">
    <property type="term" value="P:cell division"/>
    <property type="evidence" value="ECO:0007669"/>
    <property type="project" value="UniProtKB-KW"/>
</dbReference>
<evidence type="ECO:0000256" key="8">
    <source>
        <dbReference type="RuleBase" id="RU003664"/>
    </source>
</evidence>
<evidence type="ECO:0000259" key="11">
    <source>
        <dbReference type="Pfam" id="PF08245"/>
    </source>
</evidence>
<dbReference type="InterPro" id="IPR005762">
    <property type="entry name" value="MurD"/>
</dbReference>
<dbReference type="OrthoDB" id="9809796at2"/>
<dbReference type="GO" id="GO:0009252">
    <property type="term" value="P:peptidoglycan biosynthetic process"/>
    <property type="evidence" value="ECO:0007669"/>
    <property type="project" value="UniProtKB-UniRule"/>
</dbReference>
<dbReference type="GO" id="GO:0005524">
    <property type="term" value="F:ATP binding"/>
    <property type="evidence" value="ECO:0007669"/>
    <property type="project" value="UniProtKB-UniRule"/>
</dbReference>
<dbReference type="PANTHER" id="PTHR43692">
    <property type="entry name" value="UDP-N-ACETYLMURAMOYLALANINE--D-GLUTAMATE LIGASE"/>
    <property type="match status" value="1"/>
</dbReference>
<dbReference type="InterPro" id="IPR004101">
    <property type="entry name" value="Mur_ligase_C"/>
</dbReference>
<sequence length="476" mass="51252">MNTQQKPSDTVIVGLGTTGLSVARYLASQQRGFTVVDSRTNPPCADELFTMEQSANQSIAHHFGSFNEALFSQAKQLIVNPGIAVSTPEIAQAKNAGAEIIGDIELFAREANQNQPSVPVVAITGSNGKTTVTTLLDFMAKKAGVNVGTGGNIGTPALELIEDKKSELFVLELSSYQLETTPSLQTLAAVILNVSEDHLDRYENDIEQYAQAKALIYKNCEHIIFNREDDYSSDFANKTVSGASSKKSLVSFGLNQPDAGDFGLILDPDSDQEWLAKGDELLVPVSNIKQPGRHNIANSLAALALGEAAGLPMPSMLEALEEFAGMAHRTEWVAEIQNVNWYNDSKGTNVGATLAALSGLPDKTVLIAGGQGKGADFLPLQNVITEKARAVVLMGEDAQKIGKFVDSSIPVIYVNSMEQAVLEAKKLANPDENDNVLLSPACASFDMFKNYIERGQKFVRAVNELEKQIAKEVTCR</sequence>
<comment type="subcellular location">
    <subcellularLocation>
        <location evidence="1 7 8">Cytoplasm</location>
    </subcellularLocation>
</comment>
<evidence type="ECO:0000256" key="2">
    <source>
        <dbReference type="ARBA" id="ARBA00004752"/>
    </source>
</evidence>
<dbReference type="GO" id="GO:0008764">
    <property type="term" value="F:UDP-N-acetylmuramoylalanine-D-glutamate ligase activity"/>
    <property type="evidence" value="ECO:0007669"/>
    <property type="project" value="UniProtKB-UniRule"/>
</dbReference>
<keyword evidence="3 7" id="KW-0963">Cytoplasm</keyword>
<dbReference type="Pfam" id="PF21799">
    <property type="entry name" value="MurD-like_N"/>
    <property type="match status" value="1"/>
</dbReference>
<dbReference type="SUPFAM" id="SSF53244">
    <property type="entry name" value="MurD-like peptide ligases, peptide-binding domain"/>
    <property type="match status" value="1"/>
</dbReference>
<dbReference type="Gene3D" id="3.40.1190.10">
    <property type="entry name" value="Mur-like, catalytic domain"/>
    <property type="match status" value="1"/>
</dbReference>
<dbReference type="GO" id="GO:0005737">
    <property type="term" value="C:cytoplasm"/>
    <property type="evidence" value="ECO:0007669"/>
    <property type="project" value="UniProtKB-SubCell"/>
</dbReference>
<keyword evidence="7 8" id="KW-0133">Cell shape</keyword>
<dbReference type="PANTHER" id="PTHR43692:SF1">
    <property type="entry name" value="UDP-N-ACETYLMURAMOYLALANINE--D-GLUTAMATE LIGASE"/>
    <property type="match status" value="1"/>
</dbReference>
<dbReference type="Proteomes" id="UP000294887">
    <property type="component" value="Unassembled WGS sequence"/>
</dbReference>
<evidence type="ECO:0000256" key="9">
    <source>
        <dbReference type="SAM" id="Coils"/>
    </source>
</evidence>
<organism evidence="12 13">
    <name type="scientific">Cocleimonas flava</name>
    <dbReference type="NCBI Taxonomy" id="634765"/>
    <lineage>
        <taxon>Bacteria</taxon>
        <taxon>Pseudomonadati</taxon>
        <taxon>Pseudomonadota</taxon>
        <taxon>Gammaproteobacteria</taxon>
        <taxon>Thiotrichales</taxon>
        <taxon>Thiotrichaceae</taxon>
        <taxon>Cocleimonas</taxon>
    </lineage>
</organism>
<dbReference type="HAMAP" id="MF_00639">
    <property type="entry name" value="MurD"/>
    <property type="match status" value="1"/>
</dbReference>
<dbReference type="SUPFAM" id="SSF53623">
    <property type="entry name" value="MurD-like peptide ligases, catalytic domain"/>
    <property type="match status" value="1"/>
</dbReference>
<feature type="domain" description="Mur ligase C-terminal" evidence="10">
    <location>
        <begin position="328"/>
        <end position="442"/>
    </location>
</feature>
<keyword evidence="7 8" id="KW-0132">Cell division</keyword>
<dbReference type="NCBIfam" id="TIGR01087">
    <property type="entry name" value="murD"/>
    <property type="match status" value="1"/>
</dbReference>
<dbReference type="InterPro" id="IPR036615">
    <property type="entry name" value="Mur_ligase_C_dom_sf"/>
</dbReference>
<dbReference type="Pfam" id="PF02875">
    <property type="entry name" value="Mur_ligase_C"/>
    <property type="match status" value="1"/>
</dbReference>
<keyword evidence="9" id="KW-0175">Coiled coil</keyword>
<keyword evidence="5 7" id="KW-0547">Nucleotide-binding</keyword>
<dbReference type="Gene3D" id="3.40.50.720">
    <property type="entry name" value="NAD(P)-binding Rossmann-like Domain"/>
    <property type="match status" value="1"/>
</dbReference>
<keyword evidence="4 7" id="KW-0436">Ligase</keyword>
<dbReference type="InterPro" id="IPR036565">
    <property type="entry name" value="Mur-like_cat_sf"/>
</dbReference>
<feature type="coiled-coil region" evidence="9">
    <location>
        <begin position="192"/>
        <end position="219"/>
    </location>
</feature>
<dbReference type="Pfam" id="PF08245">
    <property type="entry name" value="Mur_ligase_M"/>
    <property type="match status" value="1"/>
</dbReference>
<name>A0A4R1FC29_9GAMM</name>
<keyword evidence="7 8" id="KW-0961">Cell wall biogenesis/degradation</keyword>
<comment type="pathway">
    <text evidence="2 7 8">Cell wall biogenesis; peptidoglycan biosynthesis.</text>
</comment>
<evidence type="ECO:0000313" key="13">
    <source>
        <dbReference type="Proteomes" id="UP000294887"/>
    </source>
</evidence>
<dbReference type="SUPFAM" id="SSF51984">
    <property type="entry name" value="MurCD N-terminal domain"/>
    <property type="match status" value="1"/>
</dbReference>
<dbReference type="AlphaFoldDB" id="A0A4R1FC29"/>
<evidence type="ECO:0000256" key="6">
    <source>
        <dbReference type="ARBA" id="ARBA00022840"/>
    </source>
</evidence>
<comment type="catalytic activity">
    <reaction evidence="7 8">
        <text>UDP-N-acetyl-alpha-D-muramoyl-L-alanine + D-glutamate + ATP = UDP-N-acetyl-alpha-D-muramoyl-L-alanyl-D-glutamate + ADP + phosphate + H(+)</text>
        <dbReference type="Rhea" id="RHEA:16429"/>
        <dbReference type="ChEBI" id="CHEBI:15378"/>
        <dbReference type="ChEBI" id="CHEBI:29986"/>
        <dbReference type="ChEBI" id="CHEBI:30616"/>
        <dbReference type="ChEBI" id="CHEBI:43474"/>
        <dbReference type="ChEBI" id="CHEBI:83898"/>
        <dbReference type="ChEBI" id="CHEBI:83900"/>
        <dbReference type="ChEBI" id="CHEBI:456216"/>
        <dbReference type="EC" id="6.3.2.9"/>
    </reaction>
</comment>
<accession>A0A4R1FC29</accession>
<dbReference type="GO" id="GO:0008360">
    <property type="term" value="P:regulation of cell shape"/>
    <property type="evidence" value="ECO:0007669"/>
    <property type="project" value="UniProtKB-KW"/>
</dbReference>
<proteinExistence type="inferred from homology"/>